<evidence type="ECO:0000313" key="3">
    <source>
        <dbReference type="EMBL" id="CAD8107099.1"/>
    </source>
</evidence>
<dbReference type="EMBL" id="CAJJDN010000088">
    <property type="protein sequence ID" value="CAD8107099.1"/>
    <property type="molecule type" value="Genomic_DNA"/>
</dbReference>
<dbReference type="InterPro" id="IPR004241">
    <property type="entry name" value="Atg8-like"/>
</dbReference>
<accession>A0A8S1PX62</accession>
<name>A0A8S1PX62_9CILI</name>
<keyword evidence="4" id="KW-1185">Reference proteome</keyword>
<gene>
    <name evidence="3" type="ORF">PSON_ATCC_30995.1.T0880113</name>
</gene>
<dbReference type="Pfam" id="PF02991">
    <property type="entry name" value="ATG8"/>
    <property type="match status" value="1"/>
</dbReference>
<keyword evidence="2" id="KW-0072">Autophagy</keyword>
<sequence>MSYKVNNSLEERQKKFQEYSQKNPDKIAIIIEQGPNSQLKQLDRPEVLINQDKQGIDLITFLKQKLCLPEQSHLNSIYIIEPTSKCVLNGNDNLREFYDKHKNEEDGFLYLQYQRQEFFG</sequence>
<dbReference type="GO" id="GO:0006914">
    <property type="term" value="P:autophagy"/>
    <property type="evidence" value="ECO:0007669"/>
    <property type="project" value="UniProtKB-KW"/>
</dbReference>
<organism evidence="3 4">
    <name type="scientific">Paramecium sonneborni</name>
    <dbReference type="NCBI Taxonomy" id="65129"/>
    <lineage>
        <taxon>Eukaryota</taxon>
        <taxon>Sar</taxon>
        <taxon>Alveolata</taxon>
        <taxon>Ciliophora</taxon>
        <taxon>Intramacronucleata</taxon>
        <taxon>Oligohymenophorea</taxon>
        <taxon>Peniculida</taxon>
        <taxon>Parameciidae</taxon>
        <taxon>Paramecium</taxon>
    </lineage>
</organism>
<evidence type="ECO:0000256" key="1">
    <source>
        <dbReference type="PIRSR" id="PIRSR604241-50"/>
    </source>
</evidence>
<dbReference type="PANTHER" id="PTHR10969">
    <property type="entry name" value="MICROTUBULE-ASSOCIATED PROTEINS 1A/1B LIGHT CHAIN 3-RELATED"/>
    <property type="match status" value="1"/>
</dbReference>
<comment type="similarity">
    <text evidence="2">Belongs to the ATG8 family.</text>
</comment>
<comment type="caution">
    <text evidence="3">The sequence shown here is derived from an EMBL/GenBank/DDBJ whole genome shotgun (WGS) entry which is preliminary data.</text>
</comment>
<reference evidence="3" key="1">
    <citation type="submission" date="2021-01" db="EMBL/GenBank/DDBJ databases">
        <authorList>
            <consortium name="Genoscope - CEA"/>
            <person name="William W."/>
        </authorList>
    </citation>
    <scope>NUCLEOTIDE SEQUENCE</scope>
</reference>
<evidence type="ECO:0000313" key="4">
    <source>
        <dbReference type="Proteomes" id="UP000692954"/>
    </source>
</evidence>
<keyword evidence="1" id="KW-0449">Lipoprotein</keyword>
<dbReference type="Proteomes" id="UP000692954">
    <property type="component" value="Unassembled WGS sequence"/>
</dbReference>
<dbReference type="AlphaFoldDB" id="A0A8S1PX62"/>
<dbReference type="OrthoDB" id="287406at2759"/>
<proteinExistence type="inferred from homology"/>
<feature type="lipid moiety-binding region" description="Phosphatidylserine amidated glycine; alternate" evidence="1">
    <location>
        <position position="120"/>
    </location>
</feature>
<protein>
    <recommendedName>
        <fullName evidence="2">Autophagy-related protein</fullName>
    </recommendedName>
</protein>
<evidence type="ECO:0000256" key="2">
    <source>
        <dbReference type="RuleBase" id="RU004384"/>
    </source>
</evidence>